<evidence type="ECO:0000256" key="10">
    <source>
        <dbReference type="ARBA" id="ARBA00022840"/>
    </source>
</evidence>
<dbReference type="Gene3D" id="3.30.200.20">
    <property type="entry name" value="Phosphorylase Kinase, domain 1"/>
    <property type="match status" value="1"/>
</dbReference>
<comment type="similarity">
    <text evidence="18">Belongs to the protein kinase superfamily. Ser/Thr protein kinase family.</text>
</comment>
<dbReference type="GO" id="GO:0004674">
    <property type="term" value="F:protein serine/threonine kinase activity"/>
    <property type="evidence" value="ECO:0007669"/>
    <property type="project" value="UniProtKB-KW"/>
</dbReference>
<comment type="catalytic activity">
    <reaction evidence="17 18">
        <text>L-seryl-[protein] + ATP = O-phospho-L-seryl-[protein] + ADP + H(+)</text>
        <dbReference type="Rhea" id="RHEA:17989"/>
        <dbReference type="Rhea" id="RHEA-COMP:9863"/>
        <dbReference type="Rhea" id="RHEA-COMP:11604"/>
        <dbReference type="ChEBI" id="CHEBI:15378"/>
        <dbReference type="ChEBI" id="CHEBI:29999"/>
        <dbReference type="ChEBI" id="CHEBI:30616"/>
        <dbReference type="ChEBI" id="CHEBI:83421"/>
        <dbReference type="ChEBI" id="CHEBI:456216"/>
        <dbReference type="EC" id="2.7.11.1"/>
    </reaction>
</comment>
<dbReference type="GO" id="GO:0016020">
    <property type="term" value="C:membrane"/>
    <property type="evidence" value="ECO:0007669"/>
    <property type="project" value="UniProtKB-SubCell"/>
</dbReference>
<evidence type="ECO:0000256" key="12">
    <source>
        <dbReference type="ARBA" id="ARBA00023136"/>
    </source>
</evidence>
<dbReference type="InterPro" id="IPR001480">
    <property type="entry name" value="Bulb-type_lectin_dom"/>
</dbReference>
<dbReference type="GO" id="GO:0004672">
    <property type="term" value="F:protein kinase activity"/>
    <property type="evidence" value="ECO:0000318"/>
    <property type="project" value="GO_Central"/>
</dbReference>
<dbReference type="PROSITE" id="PS00108">
    <property type="entry name" value="PROTEIN_KINASE_ST"/>
    <property type="match status" value="1"/>
</dbReference>
<feature type="chain" id="PRO_5014469269" description="Receptor-like serine/threonine-protein kinase" evidence="20">
    <location>
        <begin position="24"/>
        <end position="807"/>
    </location>
</feature>
<keyword evidence="7" id="KW-0430">Lectin</keyword>
<protein>
    <recommendedName>
        <fullName evidence="18">Receptor-like serine/threonine-protein kinase</fullName>
        <ecNumber evidence="18">2.7.11.1</ecNumber>
    </recommendedName>
</protein>
<comment type="subcellular location">
    <subcellularLocation>
        <location evidence="1">Membrane</location>
        <topology evidence="1">Single-pass type I membrane protein</topology>
    </subcellularLocation>
</comment>
<keyword evidence="9 18" id="KW-0418">Kinase</keyword>
<dbReference type="InterPro" id="IPR008271">
    <property type="entry name" value="Ser/Thr_kinase_AS"/>
</dbReference>
<dbReference type="InterPro" id="IPR036426">
    <property type="entry name" value="Bulb-type_lectin_dom_sf"/>
</dbReference>
<evidence type="ECO:0000259" key="21">
    <source>
        <dbReference type="PROSITE" id="PS50011"/>
    </source>
</evidence>
<dbReference type="FunFam" id="1.10.510.10:FF:000237">
    <property type="entry name" value="G-type lectin S-receptor-like serine/threonine-protein kinase"/>
    <property type="match status" value="1"/>
</dbReference>
<evidence type="ECO:0000256" key="13">
    <source>
        <dbReference type="ARBA" id="ARBA00023157"/>
    </source>
</evidence>
<evidence type="ECO:0000256" key="9">
    <source>
        <dbReference type="ARBA" id="ARBA00022777"/>
    </source>
</evidence>
<dbReference type="InParanoid" id="A0A2K1R7A4"/>
<feature type="signal peptide" evidence="20">
    <location>
        <begin position="1"/>
        <end position="23"/>
    </location>
</feature>
<keyword evidence="8 18" id="KW-0547">Nucleotide-binding</keyword>
<dbReference type="Pfam" id="PF00069">
    <property type="entry name" value="Pkinase"/>
    <property type="match status" value="1"/>
</dbReference>
<keyword evidence="6 20" id="KW-0732">Signal</keyword>
<evidence type="ECO:0000256" key="2">
    <source>
        <dbReference type="ARBA" id="ARBA00022527"/>
    </source>
</evidence>
<feature type="domain" description="Bulb-type lectin" evidence="22">
    <location>
        <begin position="30"/>
        <end position="153"/>
    </location>
</feature>
<reference evidence="23" key="2">
    <citation type="submission" date="2017-07" db="EMBL/GenBank/DDBJ databases">
        <title>WGS assembly of Populus trichocarpa.</title>
        <authorList>
            <person name="Tuskan G."/>
            <person name="Difazio S."/>
            <person name="Jansson S."/>
            <person name="Bohlmann J."/>
            <person name="Grigoriev I."/>
            <person name="Hellsten U."/>
            <person name="Putnam N."/>
            <person name="Ralph S."/>
            <person name="Rombauts S."/>
            <person name="Salamov A."/>
            <person name="Schein J."/>
            <person name="Sterck L."/>
            <person name="Aerts A."/>
            <person name="Bhalerao R."/>
            <person name="Bhalerao R."/>
            <person name="Blaudez D."/>
            <person name="Boerjan W."/>
            <person name="Brun A."/>
            <person name="Brunner A."/>
            <person name="Busov V."/>
            <person name="Campbell M."/>
            <person name="Carlson J."/>
            <person name="Chalot M."/>
            <person name="Chapman J."/>
            <person name="Chen G."/>
            <person name="Cooper D."/>
            <person name="Coutinho P."/>
            <person name="Couturier J."/>
            <person name="Covert S."/>
            <person name="Cronk Q."/>
            <person name="Cunningham R."/>
            <person name="Davis J."/>
            <person name="Degroeve S."/>
            <person name="Dejardin A."/>
            <person name="Depamphilis C."/>
            <person name="Detter J."/>
            <person name="Dirks B."/>
            <person name="Dubchak I."/>
            <person name="Duplessis S."/>
            <person name="Ehlting J."/>
            <person name="Ellis B."/>
            <person name="Gendler K."/>
            <person name="Goodstein D."/>
            <person name="Gribskov M."/>
            <person name="Grimwood J."/>
            <person name="Groover A."/>
            <person name="Gunter L."/>
            <person name="Hamberger B."/>
            <person name="Heinze B."/>
            <person name="Helariutta Y."/>
            <person name="Henrissat B."/>
            <person name="Holligan D."/>
            <person name="Holt R."/>
            <person name="Huang W."/>
            <person name="Islam-Faridi N."/>
            <person name="Jones S."/>
            <person name="Jones-Rhoades M."/>
            <person name="Jorgensen R."/>
            <person name="Joshi C."/>
            <person name="Kangasjarvi J."/>
            <person name="Karlsson J."/>
            <person name="Kelleher C."/>
            <person name="Kirkpatrick R."/>
            <person name="Kirst M."/>
            <person name="Kohler A."/>
            <person name="Kalluri U."/>
            <person name="Larimer F."/>
            <person name="Leebens-Mack J."/>
            <person name="Leple J."/>
            <person name="Locascio P."/>
            <person name="Lou Y."/>
            <person name="Lucas S."/>
            <person name="Martin F."/>
            <person name="Montanini B."/>
            <person name="Napoli C."/>
            <person name="Nelson D."/>
            <person name="Nelson C."/>
            <person name="Nieminen K."/>
            <person name="Nilsson O."/>
            <person name="Pereda V."/>
            <person name="Peter G."/>
            <person name="Philippe R."/>
            <person name="Pilate G."/>
            <person name="Poliakov A."/>
            <person name="Razumovskaya J."/>
            <person name="Richardson P."/>
            <person name="Rinaldi C."/>
            <person name="Ritland K."/>
            <person name="Rouze P."/>
            <person name="Ryaboy D."/>
            <person name="Schmutz J."/>
            <person name="Schrader J."/>
            <person name="Segerman B."/>
            <person name="Shin H."/>
            <person name="Siddiqui A."/>
            <person name="Sterky F."/>
            <person name="Terry A."/>
            <person name="Tsai C."/>
            <person name="Uberbacher E."/>
            <person name="Unneberg P."/>
            <person name="Vahala J."/>
            <person name="Wall K."/>
            <person name="Wessler S."/>
            <person name="Yang G."/>
            <person name="Yin T."/>
            <person name="Douglas C."/>
            <person name="Marra M."/>
            <person name="Sandberg G."/>
            <person name="Van De Peer Y."/>
            <person name="Rokhsar D."/>
        </authorList>
    </citation>
    <scope>NUCLEOTIDE SEQUENCE</scope>
    <source>
        <strain evidence="23">Nisqually-1</strain>
    </source>
</reference>
<dbReference type="PIRSF" id="PIRSF000641">
    <property type="entry name" value="SRK"/>
    <property type="match status" value="1"/>
</dbReference>
<dbReference type="CDD" id="cd14066">
    <property type="entry name" value="STKc_IRAK"/>
    <property type="match status" value="1"/>
</dbReference>
<dbReference type="GO" id="GO:0005524">
    <property type="term" value="F:ATP binding"/>
    <property type="evidence" value="ECO:0007669"/>
    <property type="project" value="UniProtKB-UniRule"/>
</dbReference>
<dbReference type="PROSITE" id="PS50011">
    <property type="entry name" value="PROTEIN_KINASE_DOM"/>
    <property type="match status" value="1"/>
</dbReference>
<comment type="catalytic activity">
    <reaction evidence="16 18">
        <text>L-threonyl-[protein] + ATP = O-phospho-L-threonyl-[protein] + ADP + H(+)</text>
        <dbReference type="Rhea" id="RHEA:46608"/>
        <dbReference type="Rhea" id="RHEA-COMP:11060"/>
        <dbReference type="Rhea" id="RHEA-COMP:11605"/>
        <dbReference type="ChEBI" id="CHEBI:15378"/>
        <dbReference type="ChEBI" id="CHEBI:30013"/>
        <dbReference type="ChEBI" id="CHEBI:30616"/>
        <dbReference type="ChEBI" id="CHEBI:61977"/>
        <dbReference type="ChEBI" id="CHEBI:456216"/>
        <dbReference type="EC" id="2.7.11.1"/>
    </reaction>
</comment>
<keyword evidence="14" id="KW-0675">Receptor</keyword>
<organism evidence="23">
    <name type="scientific">Populus trichocarpa</name>
    <name type="common">Western balsam poplar</name>
    <name type="synonym">Populus balsamifera subsp. trichocarpa</name>
    <dbReference type="NCBI Taxonomy" id="3694"/>
    <lineage>
        <taxon>Eukaryota</taxon>
        <taxon>Viridiplantae</taxon>
        <taxon>Streptophyta</taxon>
        <taxon>Embryophyta</taxon>
        <taxon>Tracheophyta</taxon>
        <taxon>Spermatophyta</taxon>
        <taxon>Magnoliopsida</taxon>
        <taxon>eudicotyledons</taxon>
        <taxon>Gunneridae</taxon>
        <taxon>Pentapetalae</taxon>
        <taxon>rosids</taxon>
        <taxon>fabids</taxon>
        <taxon>Malpighiales</taxon>
        <taxon>Salicaceae</taxon>
        <taxon>Saliceae</taxon>
        <taxon>Populus</taxon>
    </lineage>
</organism>
<evidence type="ECO:0000256" key="17">
    <source>
        <dbReference type="ARBA" id="ARBA00048679"/>
    </source>
</evidence>
<feature type="domain" description="Protein kinase" evidence="21">
    <location>
        <begin position="517"/>
        <end position="800"/>
    </location>
</feature>
<sequence length="807" mass="90270">MASSSFDLIFLVVMLLLPFMAVAQTNGRVPVGASITATDDSPSWLSASGEFAFGFRQLENKDYFLLSIWYEKIPEKTVVWYAIGEDPTDDPAVPRGSKVELTDDRGLLLADPQGNLIWTSRILLGAVSSGVMNDTGNFVLQNRNSERLWESFNNPTDTLLPTQIMEAGGVVSSRRTETNFSLGRFQLRLLDNGNLVLNSMNLPTKFAYDDYYGSGTSDASNSSNSGYRLLFNESGYMYILRRNGLREDLTKTALPTTDFYRRATLNFDGVFTQYSYPKTSSSIRSWSPVRSEPENICKFNSIWGSGACGYNSICSLSVDRRPNCTCPQEFSLLDQNDKHGGCIPNFEISCKDNGKNSSEDLYDFVELRYVDYPSGDAEHLQPQNEEQCRKACLNDCLCGAVIFLGNNCWKKKLPLSNGKVDSGFNGKTFIKFKKGHIPPGNPVLQIPETKTERDDIKVITGIVLLVSSVFVNFILISTLCFCSSFIYRNKVANVREENNVESNLRSFTYKELTEATEGFKDELGRGAFGGVYKGAIKTGFTNFIAVKKLDGVVEHGEKEFKTEVTVIGQTHHKNLVRLLGFCDEGQHRLLVYEFLSNGTLADFLFGSLRPSWKQRTQIAFGIARGLLYLHEECSTQIIHCDIKPQNILIDDYYNARISDFGLAKLLAINQSQTKTAIRGTKGYVAPEWFRNTPVTVKVDVYSFGVLLLEIICCRRSVDLEISGTGAILIDWAYDCYRHGTLDALIEDDMEAMNDVSTLERAMKVAIWCIQEVPSLRPTMRKVTQMLEGVVEVPAPPNPFPFSEISCS</sequence>
<dbReference type="PROSITE" id="PS50927">
    <property type="entry name" value="BULB_LECTIN"/>
    <property type="match status" value="1"/>
</dbReference>
<gene>
    <name evidence="23" type="ORF">POPTR_T084200</name>
</gene>
<evidence type="ECO:0000313" key="23">
    <source>
        <dbReference type="EMBL" id="PNS23168.1"/>
    </source>
</evidence>
<dbReference type="SMART" id="SM00108">
    <property type="entry name" value="B_lectin"/>
    <property type="match status" value="1"/>
</dbReference>
<dbReference type="FunCoup" id="A0A2K1R7A4">
    <property type="interactions" value="108"/>
</dbReference>
<evidence type="ECO:0000256" key="5">
    <source>
        <dbReference type="ARBA" id="ARBA00022692"/>
    </source>
</evidence>
<dbReference type="PANTHER" id="PTHR47976:SF15">
    <property type="entry name" value="G-TYPE LECTIN S-RECEPTOR-LIKE SERINE_THREONINE-PROTEIN KINASE RLK1"/>
    <property type="match status" value="1"/>
</dbReference>
<dbReference type="PANTHER" id="PTHR47976">
    <property type="entry name" value="G-TYPE LECTIN S-RECEPTOR-LIKE SERINE/THREONINE-PROTEIN KINASE SD2-5"/>
    <property type="match status" value="1"/>
</dbReference>
<evidence type="ECO:0000256" key="3">
    <source>
        <dbReference type="ARBA" id="ARBA00022536"/>
    </source>
</evidence>
<dbReference type="SMART" id="SM00220">
    <property type="entry name" value="S_TKc"/>
    <property type="match status" value="1"/>
</dbReference>
<dbReference type="FunFam" id="2.90.10.10:FF:000024">
    <property type="entry name" value="Uncharacterized protein"/>
    <property type="match status" value="1"/>
</dbReference>
<dbReference type="FunFam" id="2.90.10.10:FF:000013">
    <property type="entry name" value="G-type lectin S-receptor-like serine/threonine-protein kinase LECRK1"/>
    <property type="match status" value="1"/>
</dbReference>
<keyword evidence="10 18" id="KW-0067">ATP-binding</keyword>
<dbReference type="STRING" id="3694.A0A2K1R7A4"/>
<dbReference type="InterPro" id="IPR051343">
    <property type="entry name" value="G-type_lectin_kinases/EP1-like"/>
</dbReference>
<dbReference type="EMBL" id="KZ623396">
    <property type="protein sequence ID" value="PNS23168.1"/>
    <property type="molecule type" value="Genomic_DNA"/>
</dbReference>
<dbReference type="Gene3D" id="2.90.10.10">
    <property type="entry name" value="Bulb-type lectin domain"/>
    <property type="match status" value="2"/>
</dbReference>
<dbReference type="Pfam" id="PF01453">
    <property type="entry name" value="B_lectin"/>
    <property type="match status" value="1"/>
</dbReference>
<evidence type="ECO:0000256" key="6">
    <source>
        <dbReference type="ARBA" id="ARBA00022729"/>
    </source>
</evidence>
<dbReference type="InterPro" id="IPR003609">
    <property type="entry name" value="Pan_app"/>
</dbReference>
<keyword evidence="3" id="KW-0245">EGF-like domain</keyword>
<dbReference type="CDD" id="cd01098">
    <property type="entry name" value="PAN_AP_plant"/>
    <property type="match status" value="1"/>
</dbReference>
<feature type="binding site" evidence="19">
    <location>
        <position position="548"/>
    </location>
    <ligand>
        <name>ATP</name>
        <dbReference type="ChEBI" id="CHEBI:30616"/>
    </ligand>
</feature>
<keyword evidence="4 18" id="KW-0808">Transferase</keyword>
<evidence type="ECO:0000256" key="20">
    <source>
        <dbReference type="SAM" id="SignalP"/>
    </source>
</evidence>
<keyword evidence="15" id="KW-0325">Glycoprotein</keyword>
<keyword evidence="2 18" id="KW-0723">Serine/threonine-protein kinase</keyword>
<dbReference type="Pfam" id="PF08276">
    <property type="entry name" value="PAN_2"/>
    <property type="match status" value="1"/>
</dbReference>
<dbReference type="InterPro" id="IPR017441">
    <property type="entry name" value="Protein_kinase_ATP_BS"/>
</dbReference>
<dbReference type="GO" id="GO:0106310">
    <property type="term" value="F:protein serine kinase activity"/>
    <property type="evidence" value="ECO:0007669"/>
    <property type="project" value="RHEA"/>
</dbReference>
<evidence type="ECO:0000256" key="11">
    <source>
        <dbReference type="ARBA" id="ARBA00022989"/>
    </source>
</evidence>
<evidence type="ECO:0000256" key="8">
    <source>
        <dbReference type="ARBA" id="ARBA00022741"/>
    </source>
</evidence>
<keyword evidence="5" id="KW-0812">Transmembrane</keyword>
<dbReference type="InterPro" id="IPR000719">
    <property type="entry name" value="Prot_kinase_dom"/>
</dbReference>
<dbReference type="AlphaFoldDB" id="A0A2K1R7A4"/>
<dbReference type="SUPFAM" id="SSF56112">
    <property type="entry name" value="Protein kinase-like (PK-like)"/>
    <property type="match status" value="1"/>
</dbReference>
<evidence type="ECO:0000256" key="19">
    <source>
        <dbReference type="PROSITE-ProRule" id="PRU10141"/>
    </source>
</evidence>
<proteinExistence type="inferred from homology"/>
<evidence type="ECO:0000256" key="16">
    <source>
        <dbReference type="ARBA" id="ARBA00047899"/>
    </source>
</evidence>
<name>A0A2K1R7A4_POPTR</name>
<evidence type="ECO:0000256" key="7">
    <source>
        <dbReference type="ARBA" id="ARBA00022734"/>
    </source>
</evidence>
<evidence type="ECO:0000256" key="1">
    <source>
        <dbReference type="ARBA" id="ARBA00004479"/>
    </source>
</evidence>
<dbReference type="SUPFAM" id="SSF51110">
    <property type="entry name" value="alpha-D-mannose-specific plant lectins"/>
    <property type="match status" value="1"/>
</dbReference>
<dbReference type="FunFam" id="3.30.200.20:FF:000059">
    <property type="entry name" value="S-receptor-like serine/threonine-protein kinase"/>
    <property type="match status" value="1"/>
</dbReference>
<evidence type="ECO:0000256" key="18">
    <source>
        <dbReference type="PIRNR" id="PIRNR000641"/>
    </source>
</evidence>
<dbReference type="PROSITE" id="PS00107">
    <property type="entry name" value="PROTEIN_KINASE_ATP"/>
    <property type="match status" value="1"/>
</dbReference>
<keyword evidence="13" id="KW-1015">Disulfide bond</keyword>
<dbReference type="EC" id="2.7.11.1" evidence="18"/>
<reference evidence="23" key="1">
    <citation type="journal article" date="2006" name="Science">
        <title>The genome of black cottonwood, Populus trichocarpa (Torr. &amp; Gray).</title>
        <authorList>
            <person name="Tuskan G.A."/>
            <person name="Difazio S."/>
            <person name="Jansson S."/>
            <person name="Bohlmann J."/>
            <person name="Grigoriev I."/>
            <person name="Hellsten U."/>
            <person name="Putnam N."/>
            <person name="Ralph S."/>
            <person name="Rombauts S."/>
            <person name="Salamov A."/>
            <person name="Schein J."/>
            <person name="Sterck L."/>
            <person name="Aerts A."/>
            <person name="Bhalerao R.R."/>
            <person name="Bhalerao R.P."/>
            <person name="Blaudez D."/>
            <person name="Boerjan W."/>
            <person name="Brun A."/>
            <person name="Brunner A."/>
            <person name="Busov V."/>
            <person name="Campbell M."/>
            <person name="Carlson J."/>
            <person name="Chalot M."/>
            <person name="Chapman J."/>
            <person name="Chen G.L."/>
            <person name="Cooper D."/>
            <person name="Coutinho P.M."/>
            <person name="Couturier J."/>
            <person name="Covert S."/>
            <person name="Cronk Q."/>
            <person name="Cunningham R."/>
            <person name="Davis J."/>
            <person name="Degroeve S."/>
            <person name="Dejardin A."/>
            <person name="Depamphilis C."/>
            <person name="Detter J."/>
            <person name="Dirks B."/>
            <person name="Dubchak I."/>
            <person name="Duplessis S."/>
            <person name="Ehlting J."/>
            <person name="Ellis B."/>
            <person name="Gendler K."/>
            <person name="Goodstein D."/>
            <person name="Gribskov M."/>
            <person name="Grimwood J."/>
            <person name="Groover A."/>
            <person name="Gunter L."/>
            <person name="Hamberger B."/>
            <person name="Heinze B."/>
            <person name="Helariutta Y."/>
            <person name="Henrissat B."/>
            <person name="Holligan D."/>
            <person name="Holt R."/>
            <person name="Huang W."/>
            <person name="Islam-Faridi N."/>
            <person name="Jones S."/>
            <person name="Jones-Rhoades M."/>
            <person name="Jorgensen R."/>
            <person name="Joshi C."/>
            <person name="Kangasjarvi J."/>
            <person name="Karlsson J."/>
            <person name="Kelleher C."/>
            <person name="Kirkpatrick R."/>
            <person name="Kirst M."/>
            <person name="Kohler A."/>
            <person name="Kalluri U."/>
            <person name="Larimer F."/>
            <person name="Leebens-Mack J."/>
            <person name="Leple J.C."/>
            <person name="Locascio P."/>
            <person name="Lou Y."/>
            <person name="Lucas S."/>
            <person name="Martin F."/>
            <person name="Montanini B."/>
            <person name="Napoli C."/>
            <person name="Nelson D.R."/>
            <person name="Nelson C."/>
            <person name="Nieminen K."/>
            <person name="Nilsson O."/>
            <person name="Pereda V."/>
            <person name="Peter G."/>
            <person name="Philippe R."/>
            <person name="Pilate G."/>
            <person name="Poliakov A."/>
            <person name="Razumovskaya J."/>
            <person name="Richardson P."/>
            <person name="Rinaldi C."/>
            <person name="Ritland K."/>
            <person name="Rouze P."/>
            <person name="Ryaboy D."/>
            <person name="Schmutz J."/>
            <person name="Schrader J."/>
            <person name="Segerman B."/>
            <person name="Shin H."/>
            <person name="Siddiqui A."/>
            <person name="Sterky F."/>
            <person name="Terry A."/>
            <person name="Tsai C.J."/>
            <person name="Uberbacher E."/>
            <person name="Unneberg P."/>
            <person name="Vahala J."/>
            <person name="Wall K."/>
            <person name="Wessler S."/>
            <person name="Yang G."/>
            <person name="Yin T."/>
            <person name="Douglas C."/>
            <person name="Marra M."/>
            <person name="Sandberg G."/>
            <person name="Van de Peer Y."/>
            <person name="Rokhsar D."/>
        </authorList>
    </citation>
    <scope>NUCLEOTIDE SEQUENCE [LARGE SCALE GENOMIC DNA]</scope>
    <source>
        <strain evidence="23">Nisqually-1</strain>
    </source>
</reference>
<evidence type="ECO:0000259" key="22">
    <source>
        <dbReference type="PROSITE" id="PS50927"/>
    </source>
</evidence>
<evidence type="ECO:0000256" key="15">
    <source>
        <dbReference type="ARBA" id="ARBA00023180"/>
    </source>
</evidence>
<dbReference type="InterPro" id="IPR024171">
    <property type="entry name" value="SRK-like_kinase"/>
</dbReference>
<dbReference type="Gene3D" id="1.10.510.10">
    <property type="entry name" value="Transferase(Phosphotransferase) domain 1"/>
    <property type="match status" value="1"/>
</dbReference>
<dbReference type="GO" id="GO:0030246">
    <property type="term" value="F:carbohydrate binding"/>
    <property type="evidence" value="ECO:0007669"/>
    <property type="project" value="UniProtKB-KW"/>
</dbReference>
<accession>A0A2K1R7A4</accession>
<keyword evidence="11" id="KW-1133">Transmembrane helix</keyword>
<evidence type="ECO:0000256" key="14">
    <source>
        <dbReference type="ARBA" id="ARBA00023170"/>
    </source>
</evidence>
<evidence type="ECO:0000256" key="4">
    <source>
        <dbReference type="ARBA" id="ARBA00022679"/>
    </source>
</evidence>
<dbReference type="InterPro" id="IPR011009">
    <property type="entry name" value="Kinase-like_dom_sf"/>
</dbReference>
<keyword evidence="12" id="KW-0472">Membrane</keyword>